<evidence type="ECO:0000259" key="2">
    <source>
        <dbReference type="Pfam" id="PF00109"/>
    </source>
</evidence>
<dbReference type="SUPFAM" id="SSF53901">
    <property type="entry name" value="Thiolase-like"/>
    <property type="match status" value="1"/>
</dbReference>
<name>A0A426RL52_9FLAO</name>
<reference evidence="4" key="1">
    <citation type="submission" date="2018-12" db="EMBL/GenBank/DDBJ databases">
        <title>Maribacter lutimaris sp. nov., isolated from marine sediment.</title>
        <authorList>
            <person name="Kim K.K."/>
        </authorList>
    </citation>
    <scope>NUCLEOTIDE SEQUENCE [LARGE SCALE GENOMIC DNA]</scope>
    <source>
        <strain evidence="4">PoM-212</strain>
    </source>
</reference>
<dbReference type="Gene3D" id="3.40.47.10">
    <property type="match status" value="1"/>
</dbReference>
<evidence type="ECO:0000313" key="4">
    <source>
        <dbReference type="Proteomes" id="UP000286990"/>
    </source>
</evidence>
<dbReference type="GO" id="GO:0006633">
    <property type="term" value="P:fatty acid biosynthetic process"/>
    <property type="evidence" value="ECO:0007669"/>
    <property type="project" value="TreeGrafter"/>
</dbReference>
<proteinExistence type="predicted"/>
<dbReference type="InterPro" id="IPR014030">
    <property type="entry name" value="Ketoacyl_synth_N"/>
</dbReference>
<protein>
    <submittedName>
        <fullName evidence="3">3-oxoacyl-ACP synthase</fullName>
    </submittedName>
</protein>
<dbReference type="PANTHER" id="PTHR11712">
    <property type="entry name" value="POLYKETIDE SYNTHASE-RELATED"/>
    <property type="match status" value="1"/>
</dbReference>
<dbReference type="GO" id="GO:0004315">
    <property type="term" value="F:3-oxoacyl-[acyl-carrier-protein] synthase activity"/>
    <property type="evidence" value="ECO:0007669"/>
    <property type="project" value="TreeGrafter"/>
</dbReference>
<evidence type="ECO:0000313" key="3">
    <source>
        <dbReference type="EMBL" id="RRQ49715.1"/>
    </source>
</evidence>
<keyword evidence="1" id="KW-0808">Transferase</keyword>
<dbReference type="EMBL" id="QUSX01000001">
    <property type="protein sequence ID" value="RRQ49715.1"/>
    <property type="molecule type" value="Genomic_DNA"/>
</dbReference>
<dbReference type="Pfam" id="PF00109">
    <property type="entry name" value="ketoacyl-synt"/>
    <property type="match status" value="1"/>
</dbReference>
<dbReference type="InterPro" id="IPR016039">
    <property type="entry name" value="Thiolase-like"/>
</dbReference>
<sequence length="355" mass="39656">MKMEVYINSIGSVSVQKTFDDSGFLEEVVDYEGTSVKAVDPNYKDYIPPAAARRMAKGLKMSAVSSQNAMKEADLKNVDAIIVGTGLGCLGESEKFVRDLLDNDEQYLTPTRFIQSSHNTVAGSIALDMGCKGYNFTYVHSNISFESSLWDAKLQLENNEAENILVGAVDELVEHHVTTHQFIDHIKKEPVSREQVLRSGTKGIVFGEGSHFFVLSNQKQDTTYSKLFAMGIYNTLRKEEVSGTILGFLDTNGLTLEDLDGVILGNNGDVDFDTIYHDLANGIFQTIPQFVYKHLSGEYDTASGFGFWMANKIFKTGKVPEVIRWNDIKVSQPKRLLLYNQYRGKNHSLVVLEKC</sequence>
<organism evidence="3 4">
    <name type="scientific">Maribacter algicola</name>
    <dbReference type="NCBI Taxonomy" id="2498892"/>
    <lineage>
        <taxon>Bacteria</taxon>
        <taxon>Pseudomonadati</taxon>
        <taxon>Bacteroidota</taxon>
        <taxon>Flavobacteriia</taxon>
        <taxon>Flavobacteriales</taxon>
        <taxon>Flavobacteriaceae</taxon>
        <taxon>Maribacter</taxon>
    </lineage>
</organism>
<dbReference type="Proteomes" id="UP000286990">
    <property type="component" value="Unassembled WGS sequence"/>
</dbReference>
<evidence type="ECO:0000256" key="1">
    <source>
        <dbReference type="ARBA" id="ARBA00022679"/>
    </source>
</evidence>
<dbReference type="GO" id="GO:0005829">
    <property type="term" value="C:cytosol"/>
    <property type="evidence" value="ECO:0007669"/>
    <property type="project" value="TreeGrafter"/>
</dbReference>
<gene>
    <name evidence="3" type="ORF">DZC72_03750</name>
</gene>
<dbReference type="PANTHER" id="PTHR11712:SF336">
    <property type="entry name" value="3-OXOACYL-[ACYL-CARRIER-PROTEIN] SYNTHASE, MITOCHONDRIAL"/>
    <property type="match status" value="1"/>
</dbReference>
<accession>A0A426RL52</accession>
<dbReference type="OrthoDB" id="1404523at2"/>
<feature type="domain" description="Beta-ketoacyl synthase-like N-terminal" evidence="2">
    <location>
        <begin position="37"/>
        <end position="218"/>
    </location>
</feature>
<dbReference type="AlphaFoldDB" id="A0A426RL52"/>
<keyword evidence="4" id="KW-1185">Reference proteome</keyword>
<comment type="caution">
    <text evidence="3">The sequence shown here is derived from an EMBL/GenBank/DDBJ whole genome shotgun (WGS) entry which is preliminary data.</text>
</comment>
<dbReference type="InterPro" id="IPR000794">
    <property type="entry name" value="Beta-ketoacyl_synthase"/>
</dbReference>